<dbReference type="InterPro" id="IPR000537">
    <property type="entry name" value="UbiA_prenyltransferase"/>
</dbReference>
<dbReference type="CDD" id="cd13961">
    <property type="entry name" value="PT_UbiA_DGGGPS"/>
    <property type="match status" value="1"/>
</dbReference>
<dbReference type="PANTHER" id="PTHR42723:SF1">
    <property type="entry name" value="CHLOROPHYLL SYNTHASE, CHLOROPLASTIC"/>
    <property type="match status" value="1"/>
</dbReference>
<evidence type="ECO:0000256" key="1">
    <source>
        <dbReference type="ARBA" id="ARBA00004141"/>
    </source>
</evidence>
<keyword evidence="3 5" id="KW-1133">Transmembrane helix</keyword>
<gene>
    <name evidence="6" type="ORF">ENI34_05250</name>
</gene>
<sequence>MGYITIIRPLNCFLTLISVLIGAWIGKNLLLPPRLILAGMIGFIVCAFGNVVNDLYDIDIDKLNNPERPLVKGTVKKNVVVMMAVFFLLLAGVFAFTLGTAPFILVLATLILLFLYALHFKKTIAANFFVSMMTGFSFLLGGLIVKNSVSVFPFIFSFFIHMPREIVKDIMDMKGDTEYGVISLPIRFGYERALVISALFLAVLCIILPVPYLMGILSIRYLLVILFGAYPIIFYSIFRFLKTPEQKELPKFSTLLKISMGVGVIAMII</sequence>
<feature type="transmembrane region" description="Helical" evidence="5">
    <location>
        <begin position="193"/>
        <end position="213"/>
    </location>
</feature>
<evidence type="ECO:0000313" key="6">
    <source>
        <dbReference type="EMBL" id="HEC78535.1"/>
    </source>
</evidence>
<evidence type="ECO:0000256" key="2">
    <source>
        <dbReference type="ARBA" id="ARBA00022692"/>
    </source>
</evidence>
<feature type="transmembrane region" description="Helical" evidence="5">
    <location>
        <begin position="77"/>
        <end position="95"/>
    </location>
</feature>
<proteinExistence type="predicted"/>
<evidence type="ECO:0000256" key="3">
    <source>
        <dbReference type="ARBA" id="ARBA00022989"/>
    </source>
</evidence>
<comment type="caution">
    <text evidence="6">The sequence shown here is derived from an EMBL/GenBank/DDBJ whole genome shotgun (WGS) entry which is preliminary data.</text>
</comment>
<dbReference type="Proteomes" id="UP000885826">
    <property type="component" value="Unassembled WGS sequence"/>
</dbReference>
<dbReference type="Gene3D" id="1.20.120.1780">
    <property type="entry name" value="UbiA prenyltransferase"/>
    <property type="match status" value="1"/>
</dbReference>
<feature type="transmembrane region" description="Helical" evidence="5">
    <location>
        <begin position="219"/>
        <end position="241"/>
    </location>
</feature>
<evidence type="ECO:0000313" key="7">
    <source>
        <dbReference type="Proteomes" id="UP000885826"/>
    </source>
</evidence>
<dbReference type="Gene3D" id="1.10.357.140">
    <property type="entry name" value="UbiA prenyltransferase"/>
    <property type="match status" value="1"/>
</dbReference>
<comment type="subcellular location">
    <subcellularLocation>
        <location evidence="1">Membrane</location>
        <topology evidence="1">Multi-pass membrane protein</topology>
    </subcellularLocation>
</comment>
<dbReference type="EMBL" id="DRIG01000058">
    <property type="protein sequence ID" value="HEC78535.1"/>
    <property type="molecule type" value="Genomic_DNA"/>
</dbReference>
<dbReference type="GO" id="GO:0016765">
    <property type="term" value="F:transferase activity, transferring alkyl or aryl (other than methyl) groups"/>
    <property type="evidence" value="ECO:0007669"/>
    <property type="project" value="InterPro"/>
</dbReference>
<evidence type="ECO:0000256" key="4">
    <source>
        <dbReference type="ARBA" id="ARBA00023136"/>
    </source>
</evidence>
<dbReference type="GO" id="GO:0016020">
    <property type="term" value="C:membrane"/>
    <property type="evidence" value="ECO:0007669"/>
    <property type="project" value="UniProtKB-SubCell"/>
</dbReference>
<dbReference type="PANTHER" id="PTHR42723">
    <property type="entry name" value="CHLOROPHYLL SYNTHASE"/>
    <property type="match status" value="1"/>
</dbReference>
<feature type="transmembrane region" description="Helical" evidence="5">
    <location>
        <begin position="36"/>
        <end position="56"/>
    </location>
</feature>
<keyword evidence="2 5" id="KW-0812">Transmembrane</keyword>
<evidence type="ECO:0008006" key="8">
    <source>
        <dbReference type="Google" id="ProtNLM"/>
    </source>
</evidence>
<feature type="transmembrane region" description="Helical" evidence="5">
    <location>
        <begin position="12"/>
        <end position="30"/>
    </location>
</feature>
<organism evidence="6 7">
    <name type="scientific">candidate division WOR-3 bacterium</name>
    <dbReference type="NCBI Taxonomy" id="2052148"/>
    <lineage>
        <taxon>Bacteria</taxon>
        <taxon>Bacteria division WOR-3</taxon>
    </lineage>
</organism>
<evidence type="ECO:0000256" key="5">
    <source>
        <dbReference type="SAM" id="Phobius"/>
    </source>
</evidence>
<keyword evidence="4 5" id="KW-0472">Membrane</keyword>
<dbReference type="InterPro" id="IPR050475">
    <property type="entry name" value="Prenyltransferase_related"/>
</dbReference>
<protein>
    <recommendedName>
        <fullName evidence="8">Geranylgeranylglycerol-phosphate geranylgeranyltransferase</fullName>
    </recommendedName>
</protein>
<accession>A0A9C9K035</accession>
<dbReference type="InterPro" id="IPR044878">
    <property type="entry name" value="UbiA_sf"/>
</dbReference>
<name>A0A9C9K035_UNCW3</name>
<dbReference type="Pfam" id="PF01040">
    <property type="entry name" value="UbiA"/>
    <property type="match status" value="1"/>
</dbReference>
<dbReference type="AlphaFoldDB" id="A0A9C9K035"/>
<reference evidence="6" key="1">
    <citation type="journal article" date="2020" name="mSystems">
        <title>Genome- and Community-Level Interaction Insights into Carbon Utilization and Element Cycling Functions of Hydrothermarchaeota in Hydrothermal Sediment.</title>
        <authorList>
            <person name="Zhou Z."/>
            <person name="Liu Y."/>
            <person name="Xu W."/>
            <person name="Pan J."/>
            <person name="Luo Z.H."/>
            <person name="Li M."/>
        </authorList>
    </citation>
    <scope>NUCLEOTIDE SEQUENCE</scope>
    <source>
        <strain evidence="6">HyVt-388</strain>
    </source>
</reference>